<comment type="caution">
    <text evidence="2">The sequence shown here is derived from an EMBL/GenBank/DDBJ whole genome shotgun (WGS) entry which is preliminary data.</text>
</comment>
<feature type="compositionally biased region" description="Polar residues" evidence="1">
    <location>
        <begin position="8"/>
        <end position="23"/>
    </location>
</feature>
<proteinExistence type="predicted"/>
<protein>
    <submittedName>
        <fullName evidence="2">Uncharacterized protein</fullName>
    </submittedName>
</protein>
<reference evidence="2 3" key="1">
    <citation type="submission" date="2019-03" db="EMBL/GenBank/DDBJ databases">
        <title>Single cell metagenomics reveals metabolic interactions within the superorganism composed of flagellate Streblomastix strix and complex community of Bacteroidetes bacteria on its surface.</title>
        <authorList>
            <person name="Treitli S.C."/>
            <person name="Kolisko M."/>
            <person name="Husnik F."/>
            <person name="Keeling P."/>
            <person name="Hampl V."/>
        </authorList>
    </citation>
    <scope>NUCLEOTIDE SEQUENCE [LARGE SCALE GENOMIC DNA]</scope>
    <source>
        <strain evidence="2">ST1C</strain>
    </source>
</reference>
<evidence type="ECO:0000313" key="3">
    <source>
        <dbReference type="Proteomes" id="UP000324800"/>
    </source>
</evidence>
<evidence type="ECO:0000256" key="1">
    <source>
        <dbReference type="SAM" id="MobiDB-lite"/>
    </source>
</evidence>
<feature type="region of interest" description="Disordered" evidence="1">
    <location>
        <begin position="1"/>
        <end position="23"/>
    </location>
</feature>
<organism evidence="2 3">
    <name type="scientific">Streblomastix strix</name>
    <dbReference type="NCBI Taxonomy" id="222440"/>
    <lineage>
        <taxon>Eukaryota</taxon>
        <taxon>Metamonada</taxon>
        <taxon>Preaxostyla</taxon>
        <taxon>Oxymonadida</taxon>
        <taxon>Streblomastigidae</taxon>
        <taxon>Streblomastix</taxon>
    </lineage>
</organism>
<dbReference type="Proteomes" id="UP000324800">
    <property type="component" value="Unassembled WGS sequence"/>
</dbReference>
<accession>A0A5J4U5P8</accession>
<gene>
    <name evidence="2" type="ORF">EZS28_039221</name>
</gene>
<sequence length="140" mass="15780">MALLFDPDSSQSQCTAGSQPDSKYFKEQQTMSDAGVRFQLTQQIPRVGPTLRASSSEPHRYKKNQDDFMDSQKCGAFNDLKESVIKVVNNGRLKAVINEQGYFDPESCQRLDAAFWGFEPENDMQLWTVYVLAEAALTKA</sequence>
<name>A0A5J4U5P8_9EUKA</name>
<dbReference type="AlphaFoldDB" id="A0A5J4U5P8"/>
<dbReference type="EMBL" id="SNRW01020654">
    <property type="protein sequence ID" value="KAA6365252.1"/>
    <property type="molecule type" value="Genomic_DNA"/>
</dbReference>
<feature type="non-terminal residue" evidence="2">
    <location>
        <position position="140"/>
    </location>
</feature>
<evidence type="ECO:0000313" key="2">
    <source>
        <dbReference type="EMBL" id="KAA6365252.1"/>
    </source>
</evidence>